<sequence length="137" mass="15271">MENKVVLVKAHFAMEYEEVSRRVPSGRYEKGLFSQKPIMKTVTEQVEKGISKSKIDSERLASDLQDAINDLNVQGYKIRQILPIISGDYDYLYSNEGISSSYSMFTGTEEVSGGASFGLGYGYSFTDSLIIVAEKQT</sequence>
<name>A0A510I8F1_9VIBR</name>
<organism evidence="1 2">
    <name type="scientific">Vibrio rotiferianus</name>
    <dbReference type="NCBI Taxonomy" id="190895"/>
    <lineage>
        <taxon>Bacteria</taxon>
        <taxon>Pseudomonadati</taxon>
        <taxon>Pseudomonadota</taxon>
        <taxon>Gammaproteobacteria</taxon>
        <taxon>Vibrionales</taxon>
        <taxon>Vibrionaceae</taxon>
        <taxon>Vibrio</taxon>
    </lineage>
</organism>
<proteinExistence type="predicted"/>
<accession>A0A510I8F1</accession>
<reference evidence="2" key="1">
    <citation type="submission" date="2019-07" db="EMBL/GenBank/DDBJ databases">
        <title>Complete Genome Sequences of Vibrion rotiferianus strain AM7.</title>
        <authorList>
            <person name="Miyazaki K."/>
            <person name="Wiseschart A."/>
            <person name="Pootanakit K."/>
            <person name="Ishimori K."/>
            <person name="Kitahara K."/>
        </authorList>
    </citation>
    <scope>NUCLEOTIDE SEQUENCE [LARGE SCALE GENOMIC DNA]</scope>
    <source>
        <strain evidence="2">AM7</strain>
    </source>
</reference>
<dbReference type="AlphaFoldDB" id="A0A510I8F1"/>
<evidence type="ECO:0000313" key="2">
    <source>
        <dbReference type="Proteomes" id="UP000315115"/>
    </source>
</evidence>
<dbReference type="EMBL" id="AP019798">
    <property type="protein sequence ID" value="BBL88640.1"/>
    <property type="molecule type" value="Genomic_DNA"/>
</dbReference>
<protein>
    <submittedName>
        <fullName evidence="1">Uncharacterized protein</fullName>
    </submittedName>
</protein>
<gene>
    <name evidence="1" type="ORF">VroAM7_12930</name>
</gene>
<dbReference type="Proteomes" id="UP000315115">
    <property type="component" value="Chromosome 1"/>
</dbReference>
<dbReference type="RefSeq" id="WP_143692398.1">
    <property type="nucleotide sequence ID" value="NZ_AP019798.1"/>
</dbReference>
<evidence type="ECO:0000313" key="1">
    <source>
        <dbReference type="EMBL" id="BBL88640.1"/>
    </source>
</evidence>